<comment type="caution">
    <text evidence="2">The sequence shown here is derived from an EMBL/GenBank/DDBJ whole genome shotgun (WGS) entry which is preliminary data.</text>
</comment>
<dbReference type="AlphaFoldDB" id="A0ABD0Y2A5"/>
<evidence type="ECO:0000313" key="3">
    <source>
        <dbReference type="Proteomes" id="UP001558652"/>
    </source>
</evidence>
<feature type="region of interest" description="Disordered" evidence="1">
    <location>
        <begin position="40"/>
        <end position="62"/>
    </location>
</feature>
<sequence length="147" mass="15708">MFYQNKKQETTEIGCISSTLTVHKLGAVERASQLFNNTGAAATPHSHASTKRRPPTRTAPNGNWIGAIPPEGILVLSTSPLLLNSGVVAPQADDGERPKSVPPVATRITWLVCKGWTVQLHLIMSAPALSSLIRTGFGYRPSGVALR</sequence>
<keyword evidence="3" id="KW-1185">Reference proteome</keyword>
<accession>A0ABD0Y2A5</accession>
<gene>
    <name evidence="2" type="ORF">AAG570_003891</name>
</gene>
<evidence type="ECO:0000313" key="2">
    <source>
        <dbReference type="EMBL" id="KAL1117576.1"/>
    </source>
</evidence>
<protein>
    <submittedName>
        <fullName evidence="2">Uncharacterized protein</fullName>
    </submittedName>
</protein>
<proteinExistence type="predicted"/>
<dbReference type="Proteomes" id="UP001558652">
    <property type="component" value="Unassembled WGS sequence"/>
</dbReference>
<evidence type="ECO:0000256" key="1">
    <source>
        <dbReference type="SAM" id="MobiDB-lite"/>
    </source>
</evidence>
<reference evidence="2 3" key="1">
    <citation type="submission" date="2024-07" db="EMBL/GenBank/DDBJ databases">
        <title>Chromosome-level genome assembly of the water stick insect Ranatra chinensis (Heteroptera: Nepidae).</title>
        <authorList>
            <person name="Liu X."/>
        </authorList>
    </citation>
    <scope>NUCLEOTIDE SEQUENCE [LARGE SCALE GENOMIC DNA]</scope>
    <source>
        <strain evidence="2">Cailab_2021Rc</strain>
        <tissue evidence="2">Muscle</tissue>
    </source>
</reference>
<dbReference type="EMBL" id="JBFDAA010000015">
    <property type="protein sequence ID" value="KAL1117576.1"/>
    <property type="molecule type" value="Genomic_DNA"/>
</dbReference>
<name>A0ABD0Y2A5_9HEMI</name>
<organism evidence="2 3">
    <name type="scientific">Ranatra chinensis</name>
    <dbReference type="NCBI Taxonomy" id="642074"/>
    <lineage>
        <taxon>Eukaryota</taxon>
        <taxon>Metazoa</taxon>
        <taxon>Ecdysozoa</taxon>
        <taxon>Arthropoda</taxon>
        <taxon>Hexapoda</taxon>
        <taxon>Insecta</taxon>
        <taxon>Pterygota</taxon>
        <taxon>Neoptera</taxon>
        <taxon>Paraneoptera</taxon>
        <taxon>Hemiptera</taxon>
        <taxon>Heteroptera</taxon>
        <taxon>Panheteroptera</taxon>
        <taxon>Nepomorpha</taxon>
        <taxon>Nepidae</taxon>
        <taxon>Ranatrinae</taxon>
        <taxon>Ranatra</taxon>
    </lineage>
</organism>